<evidence type="ECO:0000313" key="2">
    <source>
        <dbReference type="Proteomes" id="UP000498740"/>
    </source>
</evidence>
<sequence>MSGSLLLNRVVRWGWGRPALDWLVHVVFTWCVAQYTSQGPVGAVTETLKELAGLRPRLVDSNE</sequence>
<protein>
    <submittedName>
        <fullName evidence="1">Uncharacterized protein</fullName>
    </submittedName>
</protein>
<proteinExistence type="predicted"/>
<organism evidence="1 2">
    <name type="scientific">Streptomyces microflavus</name>
    <name type="common">Streptomyces lipmanii</name>
    <dbReference type="NCBI Taxonomy" id="1919"/>
    <lineage>
        <taxon>Bacteria</taxon>
        <taxon>Bacillati</taxon>
        <taxon>Actinomycetota</taxon>
        <taxon>Actinomycetes</taxon>
        <taxon>Kitasatosporales</taxon>
        <taxon>Streptomycetaceae</taxon>
        <taxon>Streptomyces</taxon>
    </lineage>
</organism>
<evidence type="ECO:0000313" key="1">
    <source>
        <dbReference type="EMBL" id="GFN08174.1"/>
    </source>
</evidence>
<gene>
    <name evidence="1" type="ORF">Smic_67300</name>
</gene>
<comment type="caution">
    <text evidence="1">The sequence shown here is derived from an EMBL/GenBank/DDBJ whole genome shotgun (WGS) entry which is preliminary data.</text>
</comment>
<reference evidence="1 2" key="1">
    <citation type="submission" date="2020-05" db="EMBL/GenBank/DDBJ databases">
        <title>Whole genome shotgun sequence of Streptomyces microflavus NBRC 13062.</title>
        <authorList>
            <person name="Komaki H."/>
            <person name="Tamura T."/>
        </authorList>
    </citation>
    <scope>NUCLEOTIDE SEQUENCE [LARGE SCALE GENOMIC DNA]</scope>
    <source>
        <strain evidence="1 2">NBRC 13062</strain>
    </source>
</reference>
<accession>A0A7J0D1Z1</accession>
<dbReference type="EMBL" id="BLWD01000001">
    <property type="protein sequence ID" value="GFN08174.1"/>
    <property type="molecule type" value="Genomic_DNA"/>
</dbReference>
<name>A0A7J0D1Z1_STRMI</name>
<dbReference type="AlphaFoldDB" id="A0A7J0D1Z1"/>
<dbReference type="Proteomes" id="UP000498740">
    <property type="component" value="Unassembled WGS sequence"/>
</dbReference>